<evidence type="ECO:0000313" key="3">
    <source>
        <dbReference type="Proteomes" id="UP000245124"/>
    </source>
</evidence>
<accession>A0A2R5FL46</accession>
<dbReference type="EMBL" id="BDUD01000001">
    <property type="protein sequence ID" value="GBG16511.1"/>
    <property type="molecule type" value="Genomic_DNA"/>
</dbReference>
<feature type="transmembrane region" description="Helical" evidence="1">
    <location>
        <begin position="192"/>
        <end position="208"/>
    </location>
</feature>
<dbReference type="Proteomes" id="UP000245124">
    <property type="component" value="Unassembled WGS sequence"/>
</dbReference>
<evidence type="ECO:0000256" key="1">
    <source>
        <dbReference type="SAM" id="Phobius"/>
    </source>
</evidence>
<keyword evidence="1" id="KW-1133">Transmembrane helix</keyword>
<reference evidence="2 3" key="1">
    <citation type="submission" date="2017-06" db="EMBL/GenBank/DDBJ databases">
        <title>Genome sequencing of cyanobaciteial culture collection at National Institute for Environmental Studies (NIES).</title>
        <authorList>
            <person name="Hirose Y."/>
            <person name="Shimura Y."/>
            <person name="Fujisawa T."/>
            <person name="Nakamura Y."/>
            <person name="Kawachi M."/>
        </authorList>
    </citation>
    <scope>NUCLEOTIDE SEQUENCE [LARGE SCALE GENOMIC DNA]</scope>
    <source>
        <strain evidence="2 3">NIES-4072</strain>
    </source>
</reference>
<protein>
    <submittedName>
        <fullName evidence="2">Uncharacterized protein</fullName>
    </submittedName>
</protein>
<keyword evidence="3" id="KW-1185">Reference proteome</keyword>
<dbReference type="RefSeq" id="WP_109006871.1">
    <property type="nucleotide sequence ID" value="NZ_BDUD01000001.1"/>
</dbReference>
<feature type="transmembrane region" description="Helical" evidence="1">
    <location>
        <begin position="38"/>
        <end position="62"/>
    </location>
</feature>
<feature type="transmembrane region" description="Helical" evidence="1">
    <location>
        <begin position="108"/>
        <end position="127"/>
    </location>
</feature>
<feature type="transmembrane region" description="Helical" evidence="1">
    <location>
        <begin position="139"/>
        <end position="160"/>
    </location>
</feature>
<keyword evidence="1" id="KW-0472">Membrane</keyword>
<sequence>MLPNLTQQFNIGNIVSLASYLYRSNFKRFSRLSLFAHLWLIVPIYGWAKFYAFAGLISRLAFSEINGEPESSKVAKIQIKKRFWQFLITAILVILICLLQFFLFYIAISIIAGIIYGILATVFGAISQPINKANPFENTIFRIIIIPIAIAIYSSPLWFYSRFFITDLPLAIEDDTNSIGAIKRSRQLSKGLTWRIIAIILVSFVITLPIQILGWLIYSIGFNILIRLISLFLSGTWANENKMFISILPLMISILINGTILMPFWQSIKSVVYYDIICCREGFDLKIRDRTIELTSDWNK</sequence>
<feature type="transmembrane region" description="Helical" evidence="1">
    <location>
        <begin position="215"/>
        <end position="237"/>
    </location>
</feature>
<comment type="caution">
    <text evidence="2">The sequence shown here is derived from an EMBL/GenBank/DDBJ whole genome shotgun (WGS) entry which is preliminary data.</text>
</comment>
<evidence type="ECO:0000313" key="2">
    <source>
        <dbReference type="EMBL" id="GBG16511.1"/>
    </source>
</evidence>
<organism evidence="2 3">
    <name type="scientific">Nostoc commune NIES-4072</name>
    <dbReference type="NCBI Taxonomy" id="2005467"/>
    <lineage>
        <taxon>Bacteria</taxon>
        <taxon>Bacillati</taxon>
        <taxon>Cyanobacteriota</taxon>
        <taxon>Cyanophyceae</taxon>
        <taxon>Nostocales</taxon>
        <taxon>Nostocaceae</taxon>
        <taxon>Nostoc</taxon>
    </lineage>
</organism>
<name>A0A2R5FL46_NOSCO</name>
<feature type="transmembrane region" description="Helical" evidence="1">
    <location>
        <begin position="83"/>
        <end position="102"/>
    </location>
</feature>
<dbReference type="OrthoDB" id="426215at2"/>
<feature type="transmembrane region" description="Helical" evidence="1">
    <location>
        <begin position="243"/>
        <end position="265"/>
    </location>
</feature>
<keyword evidence="1" id="KW-0812">Transmembrane</keyword>
<dbReference type="AlphaFoldDB" id="A0A2R5FL46"/>
<gene>
    <name evidence="2" type="ORF">NIES4072_01570</name>
</gene>
<proteinExistence type="predicted"/>